<comment type="caution">
    <text evidence="1">The sequence shown here is derived from an EMBL/GenBank/DDBJ whole genome shotgun (WGS) entry which is preliminary data.</text>
</comment>
<name>A0ACC0CFH2_CATRO</name>
<organism evidence="1 2">
    <name type="scientific">Catharanthus roseus</name>
    <name type="common">Madagascar periwinkle</name>
    <name type="synonym">Vinca rosea</name>
    <dbReference type="NCBI Taxonomy" id="4058"/>
    <lineage>
        <taxon>Eukaryota</taxon>
        <taxon>Viridiplantae</taxon>
        <taxon>Streptophyta</taxon>
        <taxon>Embryophyta</taxon>
        <taxon>Tracheophyta</taxon>
        <taxon>Spermatophyta</taxon>
        <taxon>Magnoliopsida</taxon>
        <taxon>eudicotyledons</taxon>
        <taxon>Gunneridae</taxon>
        <taxon>Pentapetalae</taxon>
        <taxon>asterids</taxon>
        <taxon>lamiids</taxon>
        <taxon>Gentianales</taxon>
        <taxon>Apocynaceae</taxon>
        <taxon>Rauvolfioideae</taxon>
        <taxon>Vinceae</taxon>
        <taxon>Catharanthinae</taxon>
        <taxon>Catharanthus</taxon>
    </lineage>
</organism>
<protein>
    <submittedName>
        <fullName evidence="1">Uncharacterized protein</fullName>
    </submittedName>
</protein>
<gene>
    <name evidence="1" type="ORF">M9H77_04935</name>
</gene>
<evidence type="ECO:0000313" key="1">
    <source>
        <dbReference type="EMBL" id="KAI5683707.1"/>
    </source>
</evidence>
<sequence length="205" mass="22261">MSYTILKTSRSVLQPSSRSLVHLKSLKVPKWSSSKTGIEIPVYLHFDHSSSFNSNRSQNPLCGSGELLIADLKAASAREEAKIYAIDLQNGIVTSNRDDHDNSLAEVGYPSSAKLLVSSITMKLVAHSIELINATMLSLDIVGKRQKYAIDVQNAIVTSYTNDDKNSLVEVKYASSATSIILLVSSMTVKNASFSKELIGATKLP</sequence>
<dbReference type="Proteomes" id="UP001060085">
    <property type="component" value="Linkage Group LG01"/>
</dbReference>
<accession>A0ACC0CFH2</accession>
<dbReference type="EMBL" id="CM044701">
    <property type="protein sequence ID" value="KAI5683707.1"/>
    <property type="molecule type" value="Genomic_DNA"/>
</dbReference>
<proteinExistence type="predicted"/>
<keyword evidence="2" id="KW-1185">Reference proteome</keyword>
<evidence type="ECO:0000313" key="2">
    <source>
        <dbReference type="Proteomes" id="UP001060085"/>
    </source>
</evidence>
<reference evidence="2" key="1">
    <citation type="journal article" date="2023" name="Nat. Plants">
        <title>Single-cell RNA sequencing provides a high-resolution roadmap for understanding the multicellular compartmentation of specialized metabolism.</title>
        <authorList>
            <person name="Sun S."/>
            <person name="Shen X."/>
            <person name="Li Y."/>
            <person name="Li Y."/>
            <person name="Wang S."/>
            <person name="Li R."/>
            <person name="Zhang H."/>
            <person name="Shen G."/>
            <person name="Guo B."/>
            <person name="Wei J."/>
            <person name="Xu J."/>
            <person name="St-Pierre B."/>
            <person name="Chen S."/>
            <person name="Sun C."/>
        </authorList>
    </citation>
    <scope>NUCLEOTIDE SEQUENCE [LARGE SCALE GENOMIC DNA]</scope>
</reference>